<keyword evidence="3 6" id="KW-0812">Transmembrane</keyword>
<dbReference type="PANTHER" id="PTHR30250">
    <property type="entry name" value="PST FAMILY PREDICTED COLANIC ACID TRANSPORTER"/>
    <property type="match status" value="1"/>
</dbReference>
<comment type="subcellular location">
    <subcellularLocation>
        <location evidence="1">Cell membrane</location>
        <topology evidence="1">Multi-pass membrane protein</topology>
    </subcellularLocation>
</comment>
<feature type="transmembrane region" description="Helical" evidence="6">
    <location>
        <begin position="162"/>
        <end position="182"/>
    </location>
</feature>
<dbReference type="InterPro" id="IPR050833">
    <property type="entry name" value="Poly_Biosynth_Transport"/>
</dbReference>
<feature type="transmembrane region" description="Helical" evidence="6">
    <location>
        <begin position="129"/>
        <end position="150"/>
    </location>
</feature>
<organism evidence="7 8">
    <name type="scientific">Gluconacetobacter tumulisoli</name>
    <dbReference type="NCBI Taxonomy" id="1286189"/>
    <lineage>
        <taxon>Bacteria</taxon>
        <taxon>Pseudomonadati</taxon>
        <taxon>Pseudomonadota</taxon>
        <taxon>Alphaproteobacteria</taxon>
        <taxon>Acetobacterales</taxon>
        <taxon>Acetobacteraceae</taxon>
        <taxon>Gluconacetobacter</taxon>
    </lineage>
</organism>
<feature type="transmembrane region" description="Helical" evidence="6">
    <location>
        <begin position="406"/>
        <end position="426"/>
    </location>
</feature>
<evidence type="ECO:0000256" key="6">
    <source>
        <dbReference type="SAM" id="Phobius"/>
    </source>
</evidence>
<dbReference type="Proteomes" id="UP000578030">
    <property type="component" value="Unassembled WGS sequence"/>
</dbReference>
<keyword evidence="2" id="KW-1003">Cell membrane</keyword>
<proteinExistence type="predicted"/>
<feature type="transmembrane region" description="Helical" evidence="6">
    <location>
        <begin position="378"/>
        <end position="400"/>
    </location>
</feature>
<dbReference type="RefSeq" id="WP_182956553.1">
    <property type="nucleotide sequence ID" value="NZ_JABEQM010000004.1"/>
</dbReference>
<accession>A0A7W4PNZ2</accession>
<evidence type="ECO:0000313" key="7">
    <source>
        <dbReference type="EMBL" id="MBB2201311.1"/>
    </source>
</evidence>
<evidence type="ECO:0000256" key="1">
    <source>
        <dbReference type="ARBA" id="ARBA00004651"/>
    </source>
</evidence>
<reference evidence="7 8" key="1">
    <citation type="submission" date="2020-04" db="EMBL/GenBank/DDBJ databases">
        <title>Description of novel Gluconacetobacter.</title>
        <authorList>
            <person name="Sombolestani A."/>
        </authorList>
    </citation>
    <scope>NUCLEOTIDE SEQUENCE [LARGE SCALE GENOMIC DNA]</scope>
    <source>
        <strain evidence="7 8">LMG 27802</strain>
    </source>
</reference>
<sequence>MSNTEGLVARIFRNTGYLLGGKVMAGILGFASTALAVRALGLGDYGALLLIHACAGSFAAGTRFQSWQPLLHYGNALFAQGERHAFQALLRHCFMLDGLGATVGLGLAVPCVVWFGPRLGWPPSYGGMALFYMTSILFMNANCAIGTLRLTNRFRQSAVANVALGMVRLTGALLGLCLHWGIAAFLLIWYAATFASFAVDHILAWRAIRHTPSLEGFRVVGARWLSTAEGIWRLTLSASGNQAVATLATRVGVLLIGAAIGPEAAAIYHVTWQVCDGLSQPAQLMTPALYPELIRLRDQKDWSALRRVTRRIFQALGGFSILALIVAATVGPWLFRTLLAIHRPDSLTLLLLLTTAAILDLWDVPLEPLLTSLGRAQQLFVGRVAVTLLSLPALYGLARFQGVEGAGLATLLAEGLVLATRLVPYFRLGRT</sequence>
<dbReference type="AlphaFoldDB" id="A0A7W4PNZ2"/>
<comment type="caution">
    <text evidence="7">The sequence shown here is derived from an EMBL/GenBank/DDBJ whole genome shotgun (WGS) entry which is preliminary data.</text>
</comment>
<evidence type="ECO:0000256" key="3">
    <source>
        <dbReference type="ARBA" id="ARBA00022692"/>
    </source>
</evidence>
<evidence type="ECO:0000256" key="4">
    <source>
        <dbReference type="ARBA" id="ARBA00022989"/>
    </source>
</evidence>
<dbReference type="PANTHER" id="PTHR30250:SF31">
    <property type="entry name" value="INNER MEMBRANE PROTEIN YGHQ"/>
    <property type="match status" value="1"/>
</dbReference>
<evidence type="ECO:0000256" key="2">
    <source>
        <dbReference type="ARBA" id="ARBA00022475"/>
    </source>
</evidence>
<keyword evidence="8" id="KW-1185">Reference proteome</keyword>
<keyword evidence="4 6" id="KW-1133">Transmembrane helix</keyword>
<protein>
    <submittedName>
        <fullName evidence="7">Lipopolysaccharide biosynthesis protein</fullName>
    </submittedName>
</protein>
<feature type="transmembrane region" description="Helical" evidence="6">
    <location>
        <begin position="17"/>
        <end position="39"/>
    </location>
</feature>
<feature type="transmembrane region" description="Helical" evidence="6">
    <location>
        <begin position="347"/>
        <end position="366"/>
    </location>
</feature>
<evidence type="ECO:0000313" key="8">
    <source>
        <dbReference type="Proteomes" id="UP000578030"/>
    </source>
</evidence>
<name>A0A7W4PNZ2_9PROT</name>
<feature type="transmembrane region" description="Helical" evidence="6">
    <location>
        <begin position="312"/>
        <end position="335"/>
    </location>
</feature>
<dbReference type="EMBL" id="JABEQM010000004">
    <property type="protein sequence ID" value="MBB2201311.1"/>
    <property type="molecule type" value="Genomic_DNA"/>
</dbReference>
<dbReference type="GO" id="GO:0005886">
    <property type="term" value="C:plasma membrane"/>
    <property type="evidence" value="ECO:0007669"/>
    <property type="project" value="UniProtKB-SubCell"/>
</dbReference>
<keyword evidence="5 6" id="KW-0472">Membrane</keyword>
<gene>
    <name evidence="7" type="ORF">HLH28_06890</name>
</gene>
<evidence type="ECO:0000256" key="5">
    <source>
        <dbReference type="ARBA" id="ARBA00023136"/>
    </source>
</evidence>
<feature type="transmembrane region" description="Helical" evidence="6">
    <location>
        <begin position="93"/>
        <end position="117"/>
    </location>
</feature>